<dbReference type="InterPro" id="IPR000073">
    <property type="entry name" value="AB_hydrolase_1"/>
</dbReference>
<evidence type="ECO:0000313" key="3">
    <source>
        <dbReference type="EMBL" id="PCI74839.1"/>
    </source>
</evidence>
<feature type="non-terminal residue" evidence="3">
    <location>
        <position position="225"/>
    </location>
</feature>
<gene>
    <name evidence="3" type="ORF">COB20_14375</name>
</gene>
<protein>
    <recommendedName>
        <fullName evidence="2">AB hydrolase-1 domain-containing protein</fullName>
    </recommendedName>
</protein>
<sequence length="225" mass="24546">MIRTTTNAIQTFGRITAVLWVLHSTLSGQILAQQGGIGVSVESPVAGVTFRFIESNGITLRIAEAGTGPLVLLAHGWPESWYSWRHQITMLADAGYRVVAPDMRGYGESDKPADVGDYDINHVAADLVGILDALDEETAILVGHDWGAIVAWSTVLLHPSRFTALIAMSVPYGGRVAQSPMESWRQTFGENFFYILYHNEPGGVAEAEYDADPRGLISRLYLSPN</sequence>
<dbReference type="SUPFAM" id="SSF53474">
    <property type="entry name" value="alpha/beta-Hydrolases"/>
    <property type="match status" value="1"/>
</dbReference>
<dbReference type="AlphaFoldDB" id="A0A2A4WYB9"/>
<evidence type="ECO:0000256" key="1">
    <source>
        <dbReference type="ARBA" id="ARBA00022801"/>
    </source>
</evidence>
<dbReference type="PRINTS" id="PR00111">
    <property type="entry name" value="ABHYDROLASE"/>
</dbReference>
<accession>A0A2A4WYB9</accession>
<dbReference type="InterPro" id="IPR029058">
    <property type="entry name" value="AB_hydrolase_fold"/>
</dbReference>
<reference evidence="4" key="1">
    <citation type="submission" date="2017-08" db="EMBL/GenBank/DDBJ databases">
        <title>A dynamic microbial community with high functional redundancy inhabits the cold, oxic subseafloor aquifer.</title>
        <authorList>
            <person name="Tully B.J."/>
            <person name="Wheat C.G."/>
            <person name="Glazer B.T."/>
            <person name="Huber J.A."/>
        </authorList>
    </citation>
    <scope>NUCLEOTIDE SEQUENCE [LARGE SCALE GENOMIC DNA]</scope>
</reference>
<dbReference type="Gene3D" id="3.40.50.1820">
    <property type="entry name" value="alpha/beta hydrolase"/>
    <property type="match status" value="1"/>
</dbReference>
<organism evidence="3 4">
    <name type="scientific">SAR86 cluster bacterium</name>
    <dbReference type="NCBI Taxonomy" id="2030880"/>
    <lineage>
        <taxon>Bacteria</taxon>
        <taxon>Pseudomonadati</taxon>
        <taxon>Pseudomonadota</taxon>
        <taxon>Gammaproteobacteria</taxon>
        <taxon>SAR86 cluster</taxon>
    </lineage>
</organism>
<dbReference type="GO" id="GO:0016787">
    <property type="term" value="F:hydrolase activity"/>
    <property type="evidence" value="ECO:0007669"/>
    <property type="project" value="UniProtKB-KW"/>
</dbReference>
<feature type="domain" description="AB hydrolase-1" evidence="2">
    <location>
        <begin position="69"/>
        <end position="189"/>
    </location>
</feature>
<dbReference type="Pfam" id="PF00561">
    <property type="entry name" value="Abhydrolase_1"/>
    <property type="match status" value="1"/>
</dbReference>
<proteinExistence type="predicted"/>
<keyword evidence="1" id="KW-0378">Hydrolase</keyword>
<dbReference type="PANTHER" id="PTHR43329">
    <property type="entry name" value="EPOXIDE HYDROLASE"/>
    <property type="match status" value="1"/>
</dbReference>
<comment type="caution">
    <text evidence="3">The sequence shown here is derived from an EMBL/GenBank/DDBJ whole genome shotgun (WGS) entry which is preliminary data.</text>
</comment>
<dbReference type="Proteomes" id="UP000218767">
    <property type="component" value="Unassembled WGS sequence"/>
</dbReference>
<dbReference type="PRINTS" id="PR00412">
    <property type="entry name" value="EPOXHYDRLASE"/>
</dbReference>
<evidence type="ECO:0000313" key="4">
    <source>
        <dbReference type="Proteomes" id="UP000218767"/>
    </source>
</evidence>
<dbReference type="InterPro" id="IPR000639">
    <property type="entry name" value="Epox_hydrolase-like"/>
</dbReference>
<dbReference type="EMBL" id="NVUL01000091">
    <property type="protein sequence ID" value="PCI74839.1"/>
    <property type="molecule type" value="Genomic_DNA"/>
</dbReference>
<evidence type="ECO:0000259" key="2">
    <source>
        <dbReference type="Pfam" id="PF00561"/>
    </source>
</evidence>
<name>A0A2A4WYB9_9GAMM</name>